<name>A0A3D5QB52_FLESI</name>
<dbReference type="AlphaFoldDB" id="A0A3D5QB52"/>
<dbReference type="Gene3D" id="1.25.40.10">
    <property type="entry name" value="Tetratricopeptide repeat domain"/>
    <property type="match status" value="1"/>
</dbReference>
<feature type="repeat" description="TPR" evidence="1">
    <location>
        <begin position="94"/>
        <end position="127"/>
    </location>
</feature>
<dbReference type="Pfam" id="PF14559">
    <property type="entry name" value="TPR_19"/>
    <property type="match status" value="1"/>
</dbReference>
<evidence type="ECO:0000256" key="1">
    <source>
        <dbReference type="PROSITE-ProRule" id="PRU00339"/>
    </source>
</evidence>
<accession>A0A3D5QB52</accession>
<gene>
    <name evidence="3" type="ORF">DHM44_01835</name>
</gene>
<evidence type="ECO:0000313" key="3">
    <source>
        <dbReference type="EMBL" id="HCW92402.1"/>
    </source>
</evidence>
<feature type="compositionally biased region" description="Basic and acidic residues" evidence="2">
    <location>
        <begin position="170"/>
        <end position="183"/>
    </location>
</feature>
<proteinExistence type="predicted"/>
<dbReference type="SMART" id="SM00028">
    <property type="entry name" value="TPR"/>
    <property type="match status" value="3"/>
</dbReference>
<keyword evidence="1" id="KW-0802">TPR repeat</keyword>
<organism evidence="3 4">
    <name type="scientific">Flexistipes sinusarabici</name>
    <dbReference type="NCBI Taxonomy" id="2352"/>
    <lineage>
        <taxon>Bacteria</taxon>
        <taxon>Pseudomonadati</taxon>
        <taxon>Deferribacterota</taxon>
        <taxon>Deferribacteres</taxon>
        <taxon>Deferribacterales</taxon>
        <taxon>Flexistipitaceae</taxon>
        <taxon>Flexistipes</taxon>
    </lineage>
</organism>
<comment type="caution">
    <text evidence="3">The sequence shown here is derived from an EMBL/GenBank/DDBJ whole genome shotgun (WGS) entry which is preliminary data.</text>
</comment>
<feature type="region of interest" description="Disordered" evidence="2">
    <location>
        <begin position="289"/>
        <end position="308"/>
    </location>
</feature>
<feature type="compositionally biased region" description="Acidic residues" evidence="2">
    <location>
        <begin position="211"/>
        <end position="222"/>
    </location>
</feature>
<dbReference type="Proteomes" id="UP000262325">
    <property type="component" value="Unassembled WGS sequence"/>
</dbReference>
<feature type="compositionally biased region" description="Basic and acidic residues" evidence="2">
    <location>
        <begin position="297"/>
        <end position="308"/>
    </location>
</feature>
<dbReference type="InterPro" id="IPR019734">
    <property type="entry name" value="TPR_rpt"/>
</dbReference>
<protein>
    <submittedName>
        <fullName evidence="3">Uncharacterized protein</fullName>
    </submittedName>
</protein>
<evidence type="ECO:0000313" key="4">
    <source>
        <dbReference type="Proteomes" id="UP000262325"/>
    </source>
</evidence>
<dbReference type="InterPro" id="IPR011990">
    <property type="entry name" value="TPR-like_helical_dom_sf"/>
</dbReference>
<dbReference type="EMBL" id="DPPF01000039">
    <property type="protein sequence ID" value="HCW92402.1"/>
    <property type="molecule type" value="Genomic_DNA"/>
</dbReference>
<dbReference type="SUPFAM" id="SSF48452">
    <property type="entry name" value="TPR-like"/>
    <property type="match status" value="1"/>
</dbReference>
<feature type="compositionally biased region" description="Basic and acidic residues" evidence="2">
    <location>
        <begin position="223"/>
        <end position="234"/>
    </location>
</feature>
<dbReference type="PROSITE" id="PS50005">
    <property type="entry name" value="TPR"/>
    <property type="match status" value="1"/>
</dbReference>
<evidence type="ECO:0000256" key="2">
    <source>
        <dbReference type="SAM" id="MobiDB-lite"/>
    </source>
</evidence>
<sequence>MDEATRSKYQKDVEYFSGKLKENPSSKVFMPLSLAYLKLEQYDKVIEVCSLGLDMHPEYISAKTILAQAYLGKGMIEEAKPLLHEVAEVNKDNYRAYKLLGDIYRAEEDTGKALYYYRSALESSPEDIQLRTLTNELAERIDAGPFEYASRTEKTEKVAETADEEMAAESEEKPYYTESEEKISAGSISEDEGFERTEEAEFTDLPGDHEFEPDEIIPDELEKEQKEEIVRDDVFFSNDDISEILEGSEKGAYEDEDASGSDVSGTSDENESEQADFGAWEGMQDISEGLGEFFGDDESKSEDISEEAGKQIERLEKWLDNVRKVKEKRDV</sequence>
<feature type="region of interest" description="Disordered" evidence="2">
    <location>
        <begin position="161"/>
        <end position="275"/>
    </location>
</feature>
<reference evidence="3 4" key="1">
    <citation type="journal article" date="2018" name="Nat. Biotechnol.">
        <title>A standardized bacterial taxonomy based on genome phylogeny substantially revises the tree of life.</title>
        <authorList>
            <person name="Parks D.H."/>
            <person name="Chuvochina M."/>
            <person name="Waite D.W."/>
            <person name="Rinke C."/>
            <person name="Skarshewski A."/>
            <person name="Chaumeil P.A."/>
            <person name="Hugenholtz P."/>
        </authorList>
    </citation>
    <scope>NUCLEOTIDE SEQUENCE [LARGE SCALE GENOMIC DNA]</scope>
    <source>
        <strain evidence="3">UBA8672</strain>
    </source>
</reference>